<dbReference type="AlphaFoldDB" id="A0A0P7BZM9"/>
<keyword evidence="2" id="KW-1185">Reference proteome</keyword>
<dbReference type="PROSITE" id="PS51257">
    <property type="entry name" value="PROKAR_LIPOPROTEIN"/>
    <property type="match status" value="1"/>
</dbReference>
<evidence type="ECO:0000313" key="1">
    <source>
        <dbReference type="EMBL" id="KPM47115.1"/>
    </source>
</evidence>
<dbReference type="Proteomes" id="UP000050454">
    <property type="component" value="Unassembled WGS sequence"/>
</dbReference>
<accession>A0A0P7BZM9</accession>
<dbReference type="EMBL" id="LGTQ01000012">
    <property type="protein sequence ID" value="KPM47115.1"/>
    <property type="molecule type" value="Genomic_DNA"/>
</dbReference>
<evidence type="ECO:0000313" key="2">
    <source>
        <dbReference type="Proteomes" id="UP000050454"/>
    </source>
</evidence>
<name>A0A0P7BZM9_9BACT</name>
<sequence>MVKIYPLLFVIIAFGCKDESFDRIQTGKWGGEHARLDVAETSWYVEFDCAHLEVNQPVLVQDGKFNSPAMYTQEYPVQFDDESLYIPKPSRVFGTVRNKEMILNVEVEDQEFGTFTLIYDEEAKIYKCA</sequence>
<reference evidence="1 2" key="1">
    <citation type="submission" date="2015-07" db="EMBL/GenBank/DDBJ databases">
        <title>The draft genome sequence of Leadbetterella sp. JN14-9.</title>
        <authorList>
            <person name="Liu Y."/>
            <person name="Du J."/>
            <person name="Shao Z."/>
        </authorList>
    </citation>
    <scope>NUCLEOTIDE SEQUENCE [LARGE SCALE GENOMIC DNA]</scope>
    <source>
        <strain evidence="1 2">JN14-9</strain>
    </source>
</reference>
<protein>
    <recommendedName>
        <fullName evidence="3">Lipoprotein</fullName>
    </recommendedName>
</protein>
<comment type="caution">
    <text evidence="1">The sequence shown here is derived from an EMBL/GenBank/DDBJ whole genome shotgun (WGS) entry which is preliminary data.</text>
</comment>
<evidence type="ECO:0008006" key="3">
    <source>
        <dbReference type="Google" id="ProtNLM"/>
    </source>
</evidence>
<proteinExistence type="predicted"/>
<organism evidence="1 2">
    <name type="scientific">Jiulongibacter sediminis</name>
    <dbReference type="NCBI Taxonomy" id="1605367"/>
    <lineage>
        <taxon>Bacteria</taxon>
        <taxon>Pseudomonadati</taxon>
        <taxon>Bacteroidota</taxon>
        <taxon>Cytophagia</taxon>
        <taxon>Cytophagales</taxon>
        <taxon>Leadbetterellaceae</taxon>
        <taxon>Jiulongibacter</taxon>
    </lineage>
</organism>
<gene>
    <name evidence="1" type="ORF">AFM12_14935</name>
</gene>
<dbReference type="RefSeq" id="WP_055149672.1">
    <property type="nucleotide sequence ID" value="NZ_JXSZ01000012.1"/>
</dbReference>